<dbReference type="Proteomes" id="UP001202117">
    <property type="component" value="Unassembled WGS sequence"/>
</dbReference>
<protein>
    <recommendedName>
        <fullName evidence="3">DUF945 family protein</fullName>
    </recommendedName>
</protein>
<organism evidence="1 2">
    <name type="scientific">Halomonas flagellata</name>
    <dbReference type="NCBI Taxonomy" id="2920385"/>
    <lineage>
        <taxon>Bacteria</taxon>
        <taxon>Pseudomonadati</taxon>
        <taxon>Pseudomonadota</taxon>
        <taxon>Gammaproteobacteria</taxon>
        <taxon>Oceanospirillales</taxon>
        <taxon>Halomonadaceae</taxon>
        <taxon>Halomonas</taxon>
    </lineage>
</organism>
<dbReference type="RefSeq" id="WP_240570153.1">
    <property type="nucleotide sequence ID" value="NZ_JAKVPY010000113.1"/>
</dbReference>
<dbReference type="EMBL" id="JAKVPY010000113">
    <property type="protein sequence ID" value="MCH4565643.1"/>
    <property type="molecule type" value="Genomic_DNA"/>
</dbReference>
<evidence type="ECO:0008006" key="3">
    <source>
        <dbReference type="Google" id="ProtNLM"/>
    </source>
</evidence>
<comment type="caution">
    <text evidence="1">The sequence shown here is derived from an EMBL/GenBank/DDBJ whole genome shotgun (WGS) entry which is preliminary data.</text>
</comment>
<feature type="non-terminal residue" evidence="1">
    <location>
        <position position="204"/>
    </location>
</feature>
<accession>A0ABS9S0L6</accession>
<proteinExistence type="predicted"/>
<reference evidence="1 2" key="1">
    <citation type="submission" date="2022-02" db="EMBL/GenBank/DDBJ databases">
        <title>Halomonas fukangensis sp. nov., a halophilic bacterium isolated from a bulk soil of Kalidium foliatum at Fukang.</title>
        <authorList>
            <person name="Huang Y."/>
        </authorList>
    </citation>
    <scope>NUCLEOTIDE SEQUENCE [LARGE SCALE GENOMIC DNA]</scope>
    <source>
        <strain evidence="1 2">EGI 63088</strain>
    </source>
</reference>
<evidence type="ECO:0000313" key="1">
    <source>
        <dbReference type="EMBL" id="MCH4565643.1"/>
    </source>
</evidence>
<name>A0ABS9S0L6_9GAMM</name>
<gene>
    <name evidence="1" type="ORF">MKP05_21410</name>
</gene>
<keyword evidence="2" id="KW-1185">Reference proteome</keyword>
<evidence type="ECO:0000313" key="2">
    <source>
        <dbReference type="Proteomes" id="UP001202117"/>
    </source>
</evidence>
<sequence length="204" mass="22591">ELWRGVYVNSLKVVLPEQFKIRNSEQRVSFQAADMLIDGMGVSGYFSVDNLLPLNEGEASGWQFSVDHIEADFVANQLTGAGFNGQLVLPVTKEVTTEELQKADTMAIRKKALAYGAIIDPVNEEYILSAGLQEHLSFDVFKAKANLEANSYVELKTREGRFRPKAILHGSLDIAASNSDDPDKKTADFKGIVFEHLQLQTESP</sequence>
<feature type="non-terminal residue" evidence="1">
    <location>
        <position position="1"/>
    </location>
</feature>